<dbReference type="OrthoDB" id="377682at2157"/>
<reference evidence="1 2" key="1">
    <citation type="journal article" date="2013" name="Nature">
        <title>Anaerobic oxidation of methane coupled to nitrate reduction in a novel archaeal lineage.</title>
        <authorList>
            <person name="Haroon M.F."/>
            <person name="Hu S."/>
            <person name="Shi Y."/>
            <person name="Imelfort M."/>
            <person name="Keller J."/>
            <person name="Hugenholtz P."/>
            <person name="Yuan Z."/>
            <person name="Tyson G.W."/>
        </authorList>
    </citation>
    <scope>NUCLEOTIDE SEQUENCE [LARGE SCALE GENOMIC DNA]</scope>
    <source>
        <strain evidence="1 2">ANME-2d</strain>
    </source>
</reference>
<organism evidence="1 2">
    <name type="scientific">Candidatus Methanoperedens nitratireducens</name>
    <dbReference type="NCBI Taxonomy" id="1392998"/>
    <lineage>
        <taxon>Archaea</taxon>
        <taxon>Methanobacteriati</taxon>
        <taxon>Methanobacteriota</taxon>
        <taxon>Stenosarchaea group</taxon>
        <taxon>Methanomicrobia</taxon>
        <taxon>Methanosarcinales</taxon>
        <taxon>ANME-2 cluster</taxon>
        <taxon>Candidatus Methanoperedentaceae</taxon>
        <taxon>Candidatus Methanoperedens</taxon>
    </lineage>
</organism>
<proteinExistence type="predicted"/>
<gene>
    <name evidence="1" type="ORF">ANME2D_02121</name>
</gene>
<dbReference type="AlphaFoldDB" id="A0A062V473"/>
<name>A0A062V473_9EURY</name>
<dbReference type="EMBL" id="JMIY01000005">
    <property type="protein sequence ID" value="KCZ71393.1"/>
    <property type="molecule type" value="Genomic_DNA"/>
</dbReference>
<dbReference type="RefSeq" id="WP_048091313.1">
    <property type="nucleotide sequence ID" value="NZ_JMIY01000005.1"/>
</dbReference>
<sequence>MRIVDFIDSLESAASKYSLKPRVLIKTENAVKARIEISDSIYIQFYHHQLSGTSNYVLVGWNNRLYGRDCIGGNWHRHPFENPQAHDRTGDGAEDITLDEFLDEVFEILLREKLI</sequence>
<accession>A0A062V473</accession>
<evidence type="ECO:0000313" key="1">
    <source>
        <dbReference type="EMBL" id="KCZ71393.1"/>
    </source>
</evidence>
<protein>
    <submittedName>
        <fullName evidence="1">Uncharacterized protein</fullName>
    </submittedName>
</protein>
<dbReference type="Proteomes" id="UP000027153">
    <property type="component" value="Unassembled WGS sequence"/>
</dbReference>
<keyword evidence="2" id="KW-1185">Reference proteome</keyword>
<evidence type="ECO:0000313" key="2">
    <source>
        <dbReference type="Proteomes" id="UP000027153"/>
    </source>
</evidence>
<comment type="caution">
    <text evidence="1">The sequence shown here is derived from an EMBL/GenBank/DDBJ whole genome shotgun (WGS) entry which is preliminary data.</text>
</comment>